<accession>A0AAW1WFU7</accession>
<feature type="region of interest" description="Disordered" evidence="1">
    <location>
        <begin position="174"/>
        <end position="235"/>
    </location>
</feature>
<dbReference type="AlphaFoldDB" id="A0AAW1WFU7"/>
<evidence type="ECO:0000313" key="3">
    <source>
        <dbReference type="Proteomes" id="UP001457282"/>
    </source>
</evidence>
<organism evidence="2 3">
    <name type="scientific">Rubus argutus</name>
    <name type="common">Southern blackberry</name>
    <dbReference type="NCBI Taxonomy" id="59490"/>
    <lineage>
        <taxon>Eukaryota</taxon>
        <taxon>Viridiplantae</taxon>
        <taxon>Streptophyta</taxon>
        <taxon>Embryophyta</taxon>
        <taxon>Tracheophyta</taxon>
        <taxon>Spermatophyta</taxon>
        <taxon>Magnoliopsida</taxon>
        <taxon>eudicotyledons</taxon>
        <taxon>Gunneridae</taxon>
        <taxon>Pentapetalae</taxon>
        <taxon>rosids</taxon>
        <taxon>fabids</taxon>
        <taxon>Rosales</taxon>
        <taxon>Rosaceae</taxon>
        <taxon>Rosoideae</taxon>
        <taxon>Rosoideae incertae sedis</taxon>
        <taxon>Rubus</taxon>
    </lineage>
</organism>
<comment type="caution">
    <text evidence="2">The sequence shown here is derived from an EMBL/GenBank/DDBJ whole genome shotgun (WGS) entry which is preliminary data.</text>
</comment>
<proteinExistence type="predicted"/>
<dbReference type="EMBL" id="JBEDUW010000006">
    <property type="protein sequence ID" value="KAK9922998.1"/>
    <property type="molecule type" value="Genomic_DNA"/>
</dbReference>
<dbReference type="Pfam" id="PF14009">
    <property type="entry name" value="PADRE"/>
    <property type="match status" value="1"/>
</dbReference>
<evidence type="ECO:0000256" key="1">
    <source>
        <dbReference type="SAM" id="MobiDB-lite"/>
    </source>
</evidence>
<reference evidence="2 3" key="1">
    <citation type="journal article" date="2023" name="G3 (Bethesda)">
        <title>A chromosome-length genome assembly and annotation of blackberry (Rubus argutus, cv. 'Hillquist').</title>
        <authorList>
            <person name="Bruna T."/>
            <person name="Aryal R."/>
            <person name="Dudchenko O."/>
            <person name="Sargent D.J."/>
            <person name="Mead D."/>
            <person name="Buti M."/>
            <person name="Cavallini A."/>
            <person name="Hytonen T."/>
            <person name="Andres J."/>
            <person name="Pham M."/>
            <person name="Weisz D."/>
            <person name="Mascagni F."/>
            <person name="Usai G."/>
            <person name="Natali L."/>
            <person name="Bassil N."/>
            <person name="Fernandez G.E."/>
            <person name="Lomsadze A."/>
            <person name="Armour M."/>
            <person name="Olukolu B."/>
            <person name="Poorten T."/>
            <person name="Britton C."/>
            <person name="Davik J."/>
            <person name="Ashrafi H."/>
            <person name="Aiden E.L."/>
            <person name="Borodovsky M."/>
            <person name="Worthington M."/>
        </authorList>
    </citation>
    <scope>NUCLEOTIDE SEQUENCE [LARGE SCALE GENOMIC DNA]</scope>
    <source>
        <strain evidence="2">PI 553951</strain>
    </source>
</reference>
<dbReference type="Proteomes" id="UP001457282">
    <property type="component" value="Unassembled WGS sequence"/>
</dbReference>
<name>A0AAW1WFU7_RUBAR</name>
<dbReference type="InterPro" id="IPR025322">
    <property type="entry name" value="PADRE_dom"/>
</dbReference>
<keyword evidence="3" id="KW-1185">Reference proteome</keyword>
<feature type="compositionally biased region" description="Polar residues" evidence="1">
    <location>
        <begin position="183"/>
        <end position="197"/>
    </location>
</feature>
<dbReference type="PANTHER" id="PTHR33052">
    <property type="entry name" value="DUF4228 DOMAIN PROTEIN-RELATED"/>
    <property type="match status" value="1"/>
</dbReference>
<evidence type="ECO:0000313" key="2">
    <source>
        <dbReference type="EMBL" id="KAK9922998.1"/>
    </source>
</evidence>
<sequence>MSFSSWLCTKSTKNMLVKIVHPGGHVELHDSTVLAAELMHRNPKCCVAYPNIFQQPWAIVAPDTMLQLGQKYYVVPISTIRKLQRHSLKYSPTSAHEAQGKVTSPSKEEEIDHQDMVKTCCFFMNKNSPKLPYDCLGHSSNDQNNVNTNKEGCFQSNCCFVCLLSGTNIKENGDDLKEEETKSSPITATTSSYSETKGLTRKRVGRDFTRIGVKGTPKSASLDDWQPNLVSVTEE</sequence>
<protein>
    <submittedName>
        <fullName evidence="2">Uncharacterized protein</fullName>
    </submittedName>
</protein>
<gene>
    <name evidence="2" type="ORF">M0R45_031434</name>
</gene>